<dbReference type="EMBL" id="JBHTOC010000012">
    <property type="protein sequence ID" value="MFD1430417.1"/>
    <property type="molecule type" value="Genomic_DNA"/>
</dbReference>
<evidence type="ECO:0000256" key="5">
    <source>
        <dbReference type="ARBA" id="ARBA00022884"/>
    </source>
</evidence>
<sequence length="132" mass="15271">MRKSYRIKREDEFQHVFEHGQSVANRNFVIYHLHRDQPHFRVGISVGKKVGHTAVMRNQIKRYIRQSLLELKPQLDPQTDFLVIARKPAKTLDMAGTKQNLIHALTLAGVLSQTTTPIADQNTSIKERDTRE</sequence>
<keyword evidence="4 6" id="KW-0378">Hydrolase</keyword>
<dbReference type="Pfam" id="PF00825">
    <property type="entry name" value="Ribonuclease_P"/>
    <property type="match status" value="1"/>
</dbReference>
<comment type="subunit">
    <text evidence="6">Consists of a catalytic RNA component (M1 or rnpB) and a protein subunit.</text>
</comment>
<evidence type="ECO:0000256" key="7">
    <source>
        <dbReference type="NCBIfam" id="TIGR00188"/>
    </source>
</evidence>
<protein>
    <recommendedName>
        <fullName evidence="6 7">Ribonuclease P protein component</fullName>
        <shortName evidence="6">RNase P protein</shortName>
        <shortName evidence="6">RNaseP protein</shortName>
        <ecNumber evidence="6 7">3.1.26.5</ecNumber>
    </recommendedName>
    <alternativeName>
        <fullName evidence="6">Protein C5</fullName>
    </alternativeName>
</protein>
<dbReference type="PANTHER" id="PTHR33992:SF1">
    <property type="entry name" value="RIBONUCLEASE P PROTEIN COMPONENT"/>
    <property type="match status" value="1"/>
</dbReference>
<reference evidence="9" key="1">
    <citation type="journal article" date="2019" name="Int. J. Syst. Evol. Microbiol.">
        <title>The Global Catalogue of Microorganisms (GCM) 10K type strain sequencing project: providing services to taxonomists for standard genome sequencing and annotation.</title>
        <authorList>
            <consortium name="The Broad Institute Genomics Platform"/>
            <consortium name="The Broad Institute Genome Sequencing Center for Infectious Disease"/>
            <person name="Wu L."/>
            <person name="Ma J."/>
        </authorList>
    </citation>
    <scope>NUCLEOTIDE SEQUENCE [LARGE SCALE GENOMIC DNA]</scope>
    <source>
        <strain evidence="9">CCM 8980</strain>
    </source>
</reference>
<keyword evidence="5 6" id="KW-0694">RNA-binding</keyword>
<dbReference type="PANTHER" id="PTHR33992">
    <property type="entry name" value="RIBONUCLEASE P PROTEIN COMPONENT"/>
    <property type="match status" value="1"/>
</dbReference>
<evidence type="ECO:0000313" key="8">
    <source>
        <dbReference type="EMBL" id="MFD1430417.1"/>
    </source>
</evidence>
<keyword evidence="9" id="KW-1185">Reference proteome</keyword>
<dbReference type="EC" id="3.1.26.5" evidence="6 7"/>
<gene>
    <name evidence="6 8" type="primary">rnpA</name>
    <name evidence="8" type="ORF">ACFQ4P_09160</name>
</gene>
<evidence type="ECO:0000256" key="4">
    <source>
        <dbReference type="ARBA" id="ARBA00022801"/>
    </source>
</evidence>
<accession>A0ABW4CHT5</accession>
<comment type="catalytic activity">
    <reaction evidence="6">
        <text>Endonucleolytic cleavage of RNA, removing 5'-extranucleotides from tRNA precursor.</text>
        <dbReference type="EC" id="3.1.26.5"/>
    </reaction>
</comment>
<dbReference type="InterPro" id="IPR014721">
    <property type="entry name" value="Ribsml_uS5_D2-typ_fold_subgr"/>
</dbReference>
<comment type="caution">
    <text evidence="8">The sequence shown here is derived from an EMBL/GenBank/DDBJ whole genome shotgun (WGS) entry which is preliminary data.</text>
</comment>
<evidence type="ECO:0000256" key="2">
    <source>
        <dbReference type="ARBA" id="ARBA00022722"/>
    </source>
</evidence>
<dbReference type="InterPro" id="IPR020568">
    <property type="entry name" value="Ribosomal_Su5_D2-typ_SF"/>
</dbReference>
<dbReference type="HAMAP" id="MF_00227">
    <property type="entry name" value="RNase_P"/>
    <property type="match status" value="1"/>
</dbReference>
<dbReference type="InterPro" id="IPR000100">
    <property type="entry name" value="RNase_P"/>
</dbReference>
<dbReference type="Gene3D" id="3.30.230.10">
    <property type="match status" value="1"/>
</dbReference>
<comment type="function">
    <text evidence="6">RNaseP catalyzes the removal of the 5'-leader sequence from pre-tRNA to produce the mature 5'-terminus. It can also cleave other RNA substrates such as 4.5S RNA. The protein component plays an auxiliary but essential role in vivo by binding to the 5'-leader sequence and broadening the substrate specificity of the ribozyme.</text>
</comment>
<keyword evidence="3 6" id="KW-0255">Endonuclease</keyword>
<name>A0ABW4CHT5_9LACO</name>
<dbReference type="NCBIfam" id="TIGR00188">
    <property type="entry name" value="rnpA"/>
    <property type="match status" value="1"/>
</dbReference>
<keyword evidence="1 6" id="KW-0819">tRNA processing</keyword>
<dbReference type="GO" id="GO:0004526">
    <property type="term" value="F:ribonuclease P activity"/>
    <property type="evidence" value="ECO:0007669"/>
    <property type="project" value="UniProtKB-EC"/>
</dbReference>
<organism evidence="8 9">
    <name type="scientific">Lacticaseibacillus mingshuiensis</name>
    <dbReference type="NCBI Taxonomy" id="2799574"/>
    <lineage>
        <taxon>Bacteria</taxon>
        <taxon>Bacillati</taxon>
        <taxon>Bacillota</taxon>
        <taxon>Bacilli</taxon>
        <taxon>Lactobacillales</taxon>
        <taxon>Lactobacillaceae</taxon>
        <taxon>Lacticaseibacillus</taxon>
    </lineage>
</organism>
<dbReference type="RefSeq" id="WP_203626719.1">
    <property type="nucleotide sequence ID" value="NZ_BOLQ01000007.1"/>
</dbReference>
<evidence type="ECO:0000256" key="6">
    <source>
        <dbReference type="HAMAP-Rule" id="MF_00227"/>
    </source>
</evidence>
<dbReference type="SUPFAM" id="SSF54211">
    <property type="entry name" value="Ribosomal protein S5 domain 2-like"/>
    <property type="match status" value="1"/>
</dbReference>
<dbReference type="Proteomes" id="UP001597196">
    <property type="component" value="Unassembled WGS sequence"/>
</dbReference>
<keyword evidence="2 6" id="KW-0540">Nuclease</keyword>
<evidence type="ECO:0000313" key="9">
    <source>
        <dbReference type="Proteomes" id="UP001597196"/>
    </source>
</evidence>
<evidence type="ECO:0000256" key="3">
    <source>
        <dbReference type="ARBA" id="ARBA00022759"/>
    </source>
</evidence>
<proteinExistence type="inferred from homology"/>
<comment type="similarity">
    <text evidence="6">Belongs to the RnpA family.</text>
</comment>
<evidence type="ECO:0000256" key="1">
    <source>
        <dbReference type="ARBA" id="ARBA00022694"/>
    </source>
</evidence>